<evidence type="ECO:0000313" key="3">
    <source>
        <dbReference type="EMBL" id="PLR26688.1"/>
    </source>
</evidence>
<keyword evidence="3" id="KW-0378">Hydrolase</keyword>
<name>A0A2N5DKV6_9CAUL</name>
<keyword evidence="1" id="KW-0732">Signal</keyword>
<protein>
    <submittedName>
        <fullName evidence="3">Alpha/beta hydrolase</fullName>
    </submittedName>
</protein>
<reference evidence="3 4" key="1">
    <citation type="submission" date="2017-12" db="EMBL/GenBank/DDBJ databases">
        <title>The genome sequence of Caulobacter sp. 410.</title>
        <authorList>
            <person name="Gao J."/>
            <person name="Mao X."/>
            <person name="Sun J."/>
        </authorList>
    </citation>
    <scope>NUCLEOTIDE SEQUENCE [LARGE SCALE GENOMIC DNA]</scope>
    <source>
        <strain evidence="3 4">410</strain>
    </source>
</reference>
<accession>A0A2N5DKV6</accession>
<dbReference type="GO" id="GO:0016787">
    <property type="term" value="F:hydrolase activity"/>
    <property type="evidence" value="ECO:0007669"/>
    <property type="project" value="UniProtKB-KW"/>
</dbReference>
<evidence type="ECO:0000256" key="1">
    <source>
        <dbReference type="SAM" id="SignalP"/>
    </source>
</evidence>
<dbReference type="InterPro" id="IPR029058">
    <property type="entry name" value="AB_hydrolase_fold"/>
</dbReference>
<dbReference type="SUPFAM" id="SSF53474">
    <property type="entry name" value="alpha/beta-Hydrolases"/>
    <property type="match status" value="1"/>
</dbReference>
<dbReference type="Gene3D" id="3.40.50.1820">
    <property type="entry name" value="alpha/beta hydrolase"/>
    <property type="match status" value="1"/>
</dbReference>
<evidence type="ECO:0000313" key="4">
    <source>
        <dbReference type="Proteomes" id="UP000234479"/>
    </source>
</evidence>
<evidence type="ECO:0000259" key="2">
    <source>
        <dbReference type="Pfam" id="PF12146"/>
    </source>
</evidence>
<dbReference type="EMBL" id="PJRS01000018">
    <property type="protein sequence ID" value="PLR26688.1"/>
    <property type="molecule type" value="Genomic_DNA"/>
</dbReference>
<dbReference type="PANTHER" id="PTHR11614">
    <property type="entry name" value="PHOSPHOLIPASE-RELATED"/>
    <property type="match status" value="1"/>
</dbReference>
<organism evidence="3 4">
    <name type="scientific">Caulobacter zeae</name>
    <dbReference type="NCBI Taxonomy" id="2055137"/>
    <lineage>
        <taxon>Bacteria</taxon>
        <taxon>Pseudomonadati</taxon>
        <taxon>Pseudomonadota</taxon>
        <taxon>Alphaproteobacteria</taxon>
        <taxon>Caulobacterales</taxon>
        <taxon>Caulobacteraceae</taxon>
        <taxon>Caulobacter</taxon>
    </lineage>
</organism>
<dbReference type="Proteomes" id="UP000234479">
    <property type="component" value="Unassembled WGS sequence"/>
</dbReference>
<dbReference type="Pfam" id="PF12146">
    <property type="entry name" value="Hydrolase_4"/>
    <property type="match status" value="1"/>
</dbReference>
<proteinExistence type="predicted"/>
<feature type="domain" description="Serine aminopeptidase S33" evidence="2">
    <location>
        <begin position="71"/>
        <end position="322"/>
    </location>
</feature>
<comment type="caution">
    <text evidence="3">The sequence shown here is derived from an EMBL/GenBank/DDBJ whole genome shotgun (WGS) entry which is preliminary data.</text>
</comment>
<dbReference type="RefSeq" id="WP_101717884.1">
    <property type="nucleotide sequence ID" value="NZ_PJRS01000018.1"/>
</dbReference>
<keyword evidence="4" id="KW-1185">Reference proteome</keyword>
<dbReference type="AlphaFoldDB" id="A0A2N5DKV6"/>
<feature type="chain" id="PRO_5014885297" evidence="1">
    <location>
        <begin position="17"/>
        <end position="347"/>
    </location>
</feature>
<dbReference type="InterPro" id="IPR022742">
    <property type="entry name" value="Hydrolase_4"/>
</dbReference>
<gene>
    <name evidence="3" type="ORF">SGCZBJ_10180</name>
</gene>
<feature type="signal peptide" evidence="1">
    <location>
        <begin position="1"/>
        <end position="16"/>
    </location>
</feature>
<dbReference type="InterPro" id="IPR051044">
    <property type="entry name" value="MAG_DAG_Lipase"/>
</dbReference>
<dbReference type="OrthoDB" id="9788260at2"/>
<sequence length="347" mass="37359">MRRFALVLLLALPLFACGEQGSRAPFADSRTPPGLERRFLPPAGWAWGYVQVADDKVQRYGVSAPHGAATSQVLILTDYGESAETWFETARDLNAKGVVVWILERQGQGGSERLAGRRDRGHVASYAPDVTATKAMVKVVIRPDGRLPLTLLGQGQGGLVALRAVEEGLMTDALVLSAPVFELSSLPCPKGQLIETAQWARRLRLSSLPWPGAADWRRDGPDDRALGLTGDPARGAVNHAWQTANPDLRMGAPSLGQYAAFYDVLDVTARDLSRVKTPVVLLAGDADTVTPAFAQDSVCKGLADCRQTRLPGGRHALHLERDSVRAPWLEAVLATIRSAGRPKPATP</sequence>